<dbReference type="PANTHER" id="PTHR46890">
    <property type="entry name" value="NON-LTR RETROLELEMENT REVERSE TRANSCRIPTASE-LIKE PROTEIN-RELATED"/>
    <property type="match status" value="1"/>
</dbReference>
<dbReference type="EMBL" id="OIVN01000650">
    <property type="protein sequence ID" value="SPC83498.1"/>
    <property type="molecule type" value="Genomic_DNA"/>
</dbReference>
<dbReference type="AlphaFoldDB" id="A0A2N9F8L3"/>
<organism evidence="2">
    <name type="scientific">Fagus sylvatica</name>
    <name type="common">Beechnut</name>
    <dbReference type="NCBI Taxonomy" id="28930"/>
    <lineage>
        <taxon>Eukaryota</taxon>
        <taxon>Viridiplantae</taxon>
        <taxon>Streptophyta</taxon>
        <taxon>Embryophyta</taxon>
        <taxon>Tracheophyta</taxon>
        <taxon>Spermatophyta</taxon>
        <taxon>Magnoliopsida</taxon>
        <taxon>eudicotyledons</taxon>
        <taxon>Gunneridae</taxon>
        <taxon>Pentapetalae</taxon>
        <taxon>rosids</taxon>
        <taxon>fabids</taxon>
        <taxon>Fagales</taxon>
        <taxon>Fagaceae</taxon>
        <taxon>Fagus</taxon>
    </lineage>
</organism>
<sequence length="653" mass="73604">MWDGWGLNKKGSKISGVKSECVLVEVEEGMEFKKSLVLVDGDEDAEMLLLESLRMEPEGTLTIEGGELVRSEELGPLLIEPLAVAIPQGYGGVGKVLEANYEGYEQAATELLMDIEARHQQRKAENSTTQRPSSSRRKCSRELKGLMSSINYEAKASREAKGKEEASYPAHVKDLQETKLELITSQIVRSVWRCHFVDWMFLESNGASGGILLMWDKRLVEKLEDAVGFYSVSCKFRNVADQKIWMFSGVYGPNVNIERGLMWDELARVRNWWGAPCCRLGGGFLSFISEEASLPNVRSLPYHVRVWVHSKGKASLSIRKYVVEGEWICGEGSQLVESYQFSGTHSYVLANKLKALKSDLKKWNEEGFGHVTLQRNLMMAELSELDVLVDTRPLSVEEKNKRELTIKGLDKLLLMEEISWRQKSRALWLKEGYKNSKFFHRLANSHHNANSIGTLRIDGVTSSDRLFDEKEIFDVVHGFNGDKAPGPDGFSLAFFQNCWSVVRTDVLAICHEFYVHCQFERSLNATFVALIPKKHGADEIKDFRPISLVGGMYKIIAKLLANRLSVVLGKVVSPSQNAFVKGKQILDSVMIANECLDSRLKATIPSVLCKLGVSSLSASATWFFGDMEAMRFFRDMEEVDMLLHFYCSVFHLG</sequence>
<dbReference type="InterPro" id="IPR036691">
    <property type="entry name" value="Endo/exonu/phosph_ase_sf"/>
</dbReference>
<gene>
    <name evidence="2" type="ORF">FSB_LOCUS11380</name>
</gene>
<feature type="region of interest" description="Disordered" evidence="1">
    <location>
        <begin position="119"/>
        <end position="138"/>
    </location>
</feature>
<name>A0A2N9F8L3_FAGSY</name>
<dbReference type="PANTHER" id="PTHR46890:SF50">
    <property type="entry name" value="RNA-DIRECTED DNA POLYMERASE, EUKARYOTA, REVERSE TRANSCRIPTASE ZINC-BINDING DOMAIN PROTEIN-RELATED"/>
    <property type="match status" value="1"/>
</dbReference>
<dbReference type="InterPro" id="IPR052343">
    <property type="entry name" value="Retrotransposon-Effector_Assoc"/>
</dbReference>
<protein>
    <submittedName>
        <fullName evidence="2">Uncharacterized protein</fullName>
    </submittedName>
</protein>
<accession>A0A2N9F8L3</accession>
<proteinExistence type="predicted"/>
<evidence type="ECO:0000313" key="2">
    <source>
        <dbReference type="EMBL" id="SPC83498.1"/>
    </source>
</evidence>
<dbReference type="SUPFAM" id="SSF56219">
    <property type="entry name" value="DNase I-like"/>
    <property type="match status" value="1"/>
</dbReference>
<evidence type="ECO:0000256" key="1">
    <source>
        <dbReference type="SAM" id="MobiDB-lite"/>
    </source>
</evidence>
<reference evidence="2" key="1">
    <citation type="submission" date="2018-02" db="EMBL/GenBank/DDBJ databases">
        <authorList>
            <person name="Cohen D.B."/>
            <person name="Kent A.D."/>
        </authorList>
    </citation>
    <scope>NUCLEOTIDE SEQUENCE</scope>
</reference>